<protein>
    <submittedName>
        <fullName evidence="9">Phospholipase D-like protein</fullName>
    </submittedName>
</protein>
<dbReference type="InterPro" id="IPR027379">
    <property type="entry name" value="CLS_N"/>
</dbReference>
<name>A0A3N1HLD1_9ACTN</name>
<gene>
    <name evidence="9" type="ORF">EDC03_1877</name>
</gene>
<dbReference type="EMBL" id="RJKN01000004">
    <property type="protein sequence ID" value="ROP43275.1"/>
    <property type="molecule type" value="Genomic_DNA"/>
</dbReference>
<comment type="subcellular location">
    <subcellularLocation>
        <location evidence="1">Cell membrane</location>
        <topology evidence="1">Multi-pass membrane protein</topology>
    </subcellularLocation>
</comment>
<comment type="caution">
    <text evidence="9">The sequence shown here is derived from an EMBL/GenBank/DDBJ whole genome shotgun (WGS) entry which is preliminary data.</text>
</comment>
<evidence type="ECO:0000259" key="8">
    <source>
        <dbReference type="Pfam" id="PF13396"/>
    </source>
</evidence>
<dbReference type="AlphaFoldDB" id="A0A3N1HLD1"/>
<feature type="domain" description="Cardiolipin synthase N-terminal" evidence="8">
    <location>
        <begin position="13"/>
        <end position="57"/>
    </location>
</feature>
<evidence type="ECO:0000256" key="7">
    <source>
        <dbReference type="SAM" id="Phobius"/>
    </source>
</evidence>
<feature type="transmembrane region" description="Helical" evidence="7">
    <location>
        <begin position="35"/>
        <end position="55"/>
    </location>
</feature>
<sequence>MLRAVLVLVALGLAVYTVLDVLRSRDEEIAVLPRTAWVVLCIVLPVLGPVLWLTVGRQRAEGGGGGGGGRPPRGPLGPDDDPTFLRDLRDLDGRPGDGTRT</sequence>
<dbReference type="OrthoDB" id="3298527at2"/>
<dbReference type="Pfam" id="PF13396">
    <property type="entry name" value="PLDc_N"/>
    <property type="match status" value="1"/>
</dbReference>
<dbReference type="RefSeq" id="WP_148058049.1">
    <property type="nucleotide sequence ID" value="NZ_RJKN01000004.1"/>
</dbReference>
<evidence type="ECO:0000313" key="9">
    <source>
        <dbReference type="EMBL" id="ROP43275.1"/>
    </source>
</evidence>
<keyword evidence="5 7" id="KW-0472">Membrane</keyword>
<keyword evidence="4 7" id="KW-1133">Transmembrane helix</keyword>
<reference evidence="9 10" key="1">
    <citation type="journal article" date="2015" name="Stand. Genomic Sci.">
        <title>Genomic Encyclopedia of Bacterial and Archaeal Type Strains, Phase III: the genomes of soil and plant-associated and newly described type strains.</title>
        <authorList>
            <person name="Whitman W.B."/>
            <person name="Woyke T."/>
            <person name="Klenk H.P."/>
            <person name="Zhou Y."/>
            <person name="Lilburn T.G."/>
            <person name="Beck B.J."/>
            <person name="De Vos P."/>
            <person name="Vandamme P."/>
            <person name="Eisen J.A."/>
            <person name="Garrity G."/>
            <person name="Hugenholtz P."/>
            <person name="Kyrpides N.C."/>
        </authorList>
    </citation>
    <scope>NUCLEOTIDE SEQUENCE [LARGE SCALE GENOMIC DNA]</scope>
    <source>
        <strain evidence="9 10">CECT 7306</strain>
    </source>
</reference>
<evidence type="ECO:0000256" key="1">
    <source>
        <dbReference type="ARBA" id="ARBA00004651"/>
    </source>
</evidence>
<keyword evidence="3 7" id="KW-0812">Transmembrane</keyword>
<dbReference type="InParanoid" id="A0A3N1HLD1"/>
<organism evidence="9 10">
    <name type="scientific">Pseudokineococcus lusitanus</name>
    <dbReference type="NCBI Taxonomy" id="763993"/>
    <lineage>
        <taxon>Bacteria</taxon>
        <taxon>Bacillati</taxon>
        <taxon>Actinomycetota</taxon>
        <taxon>Actinomycetes</taxon>
        <taxon>Kineosporiales</taxon>
        <taxon>Kineosporiaceae</taxon>
        <taxon>Pseudokineococcus</taxon>
    </lineage>
</organism>
<dbReference type="Proteomes" id="UP000276232">
    <property type="component" value="Unassembled WGS sequence"/>
</dbReference>
<evidence type="ECO:0000256" key="2">
    <source>
        <dbReference type="ARBA" id="ARBA00022475"/>
    </source>
</evidence>
<keyword evidence="10" id="KW-1185">Reference proteome</keyword>
<evidence type="ECO:0000256" key="4">
    <source>
        <dbReference type="ARBA" id="ARBA00022989"/>
    </source>
</evidence>
<evidence type="ECO:0000256" key="5">
    <source>
        <dbReference type="ARBA" id="ARBA00023136"/>
    </source>
</evidence>
<dbReference type="GO" id="GO:0005886">
    <property type="term" value="C:plasma membrane"/>
    <property type="evidence" value="ECO:0007669"/>
    <property type="project" value="UniProtKB-SubCell"/>
</dbReference>
<feature type="compositionally biased region" description="Basic and acidic residues" evidence="6">
    <location>
        <begin position="83"/>
        <end position="101"/>
    </location>
</feature>
<keyword evidence="2" id="KW-1003">Cell membrane</keyword>
<evidence type="ECO:0000256" key="3">
    <source>
        <dbReference type="ARBA" id="ARBA00022692"/>
    </source>
</evidence>
<feature type="compositionally biased region" description="Gly residues" evidence="6">
    <location>
        <begin position="61"/>
        <end position="71"/>
    </location>
</feature>
<accession>A0A3N1HLD1</accession>
<evidence type="ECO:0000256" key="6">
    <source>
        <dbReference type="SAM" id="MobiDB-lite"/>
    </source>
</evidence>
<feature type="region of interest" description="Disordered" evidence="6">
    <location>
        <begin position="59"/>
        <end position="101"/>
    </location>
</feature>
<proteinExistence type="predicted"/>
<evidence type="ECO:0000313" key="10">
    <source>
        <dbReference type="Proteomes" id="UP000276232"/>
    </source>
</evidence>